<evidence type="ECO:0000313" key="11">
    <source>
        <dbReference type="Proteomes" id="UP000824156"/>
    </source>
</evidence>
<evidence type="ECO:0000256" key="7">
    <source>
        <dbReference type="ARBA" id="ARBA00038032"/>
    </source>
</evidence>
<dbReference type="GO" id="GO:0031460">
    <property type="term" value="P:glycine betaine transport"/>
    <property type="evidence" value="ECO:0007669"/>
    <property type="project" value="TreeGrafter"/>
</dbReference>
<keyword evidence="4 8" id="KW-0812">Transmembrane</keyword>
<keyword evidence="2" id="KW-0813">Transport</keyword>
<dbReference type="GO" id="GO:0015297">
    <property type="term" value="F:antiporter activity"/>
    <property type="evidence" value="ECO:0007669"/>
    <property type="project" value="TreeGrafter"/>
</dbReference>
<evidence type="ECO:0000256" key="8">
    <source>
        <dbReference type="RuleBase" id="RU003942"/>
    </source>
</evidence>
<comment type="caution">
    <text evidence="10">The sequence shown here is derived from an EMBL/GenBank/DDBJ whole genome shotgun (WGS) entry which is preliminary data.</text>
</comment>
<dbReference type="GO" id="GO:0015199">
    <property type="term" value="F:amino-acid betaine transmembrane transporter activity"/>
    <property type="evidence" value="ECO:0007669"/>
    <property type="project" value="TreeGrafter"/>
</dbReference>
<evidence type="ECO:0000256" key="3">
    <source>
        <dbReference type="ARBA" id="ARBA00022475"/>
    </source>
</evidence>
<evidence type="ECO:0000256" key="5">
    <source>
        <dbReference type="ARBA" id="ARBA00022989"/>
    </source>
</evidence>
<keyword evidence="6 9" id="KW-0472">Membrane</keyword>
<dbReference type="Pfam" id="PF00893">
    <property type="entry name" value="Multi_Drug_Res"/>
    <property type="match status" value="1"/>
</dbReference>
<reference evidence="10" key="1">
    <citation type="journal article" date="2021" name="PeerJ">
        <title>Extensive microbial diversity within the chicken gut microbiome revealed by metagenomics and culture.</title>
        <authorList>
            <person name="Gilroy R."/>
            <person name="Ravi A."/>
            <person name="Getino M."/>
            <person name="Pursley I."/>
            <person name="Horton D.L."/>
            <person name="Alikhan N.F."/>
            <person name="Baker D."/>
            <person name="Gharbi K."/>
            <person name="Hall N."/>
            <person name="Watson M."/>
            <person name="Adriaenssens E.M."/>
            <person name="Foster-Nyarko E."/>
            <person name="Jarju S."/>
            <person name="Secka A."/>
            <person name="Antonio M."/>
            <person name="Oren A."/>
            <person name="Chaudhuri R.R."/>
            <person name="La Ragione R."/>
            <person name="Hildebrand F."/>
            <person name="Pallen M.J."/>
        </authorList>
    </citation>
    <scope>NUCLEOTIDE SEQUENCE</scope>
    <source>
        <strain evidence="10">1719</strain>
    </source>
</reference>
<protein>
    <submittedName>
        <fullName evidence="10">EamA family transporter</fullName>
    </submittedName>
</protein>
<keyword evidence="5 9" id="KW-1133">Transmembrane helix</keyword>
<dbReference type="SUPFAM" id="SSF103481">
    <property type="entry name" value="Multidrug resistance efflux transporter EmrE"/>
    <property type="match status" value="1"/>
</dbReference>
<keyword evidence="3" id="KW-1003">Cell membrane</keyword>
<name>A0A9D1W9K9_9SPHI</name>
<dbReference type="InterPro" id="IPR045324">
    <property type="entry name" value="Small_multidrug_res"/>
</dbReference>
<feature type="transmembrane region" description="Helical" evidence="9">
    <location>
        <begin position="28"/>
        <end position="48"/>
    </location>
</feature>
<dbReference type="PANTHER" id="PTHR30561:SF1">
    <property type="entry name" value="MULTIDRUG TRANSPORTER EMRE"/>
    <property type="match status" value="1"/>
</dbReference>
<comment type="subcellular location">
    <subcellularLocation>
        <location evidence="1 8">Cell membrane</location>
        <topology evidence="1 8">Multi-pass membrane protein</topology>
    </subcellularLocation>
</comment>
<organism evidence="10 11">
    <name type="scientific">Candidatus Sphingobacterium stercoripullorum</name>
    <dbReference type="NCBI Taxonomy" id="2838759"/>
    <lineage>
        <taxon>Bacteria</taxon>
        <taxon>Pseudomonadati</taxon>
        <taxon>Bacteroidota</taxon>
        <taxon>Sphingobacteriia</taxon>
        <taxon>Sphingobacteriales</taxon>
        <taxon>Sphingobacteriaceae</taxon>
        <taxon>Sphingobacterium</taxon>
    </lineage>
</organism>
<evidence type="ECO:0000256" key="1">
    <source>
        <dbReference type="ARBA" id="ARBA00004651"/>
    </source>
</evidence>
<evidence type="ECO:0000256" key="4">
    <source>
        <dbReference type="ARBA" id="ARBA00022692"/>
    </source>
</evidence>
<feature type="transmembrane region" description="Helical" evidence="9">
    <location>
        <begin position="86"/>
        <end position="105"/>
    </location>
</feature>
<evidence type="ECO:0000256" key="6">
    <source>
        <dbReference type="ARBA" id="ARBA00023136"/>
    </source>
</evidence>
<dbReference type="GO" id="GO:0015220">
    <property type="term" value="F:choline transmembrane transporter activity"/>
    <property type="evidence" value="ECO:0007669"/>
    <property type="project" value="TreeGrafter"/>
</dbReference>
<dbReference type="EMBL" id="DXEZ01000248">
    <property type="protein sequence ID" value="HIX55160.1"/>
    <property type="molecule type" value="Genomic_DNA"/>
</dbReference>
<dbReference type="Proteomes" id="UP000824156">
    <property type="component" value="Unassembled WGS sequence"/>
</dbReference>
<feature type="transmembrane region" description="Helical" evidence="9">
    <location>
        <begin position="60"/>
        <end position="80"/>
    </location>
</feature>
<sequence>MFKYYMYLLGAILAETIATTFLKKTEQFTKLGPSLVTILGYCIAFYLLSHTLKAIPVGVAYGLWSAIGIVLIVIVSAILFKQIPDLPAIIGIILIIAGVVCIQMFSKMEA</sequence>
<gene>
    <name evidence="10" type="ORF">H9853_09040</name>
</gene>
<evidence type="ECO:0000256" key="9">
    <source>
        <dbReference type="SAM" id="Phobius"/>
    </source>
</evidence>
<dbReference type="GO" id="GO:0005886">
    <property type="term" value="C:plasma membrane"/>
    <property type="evidence" value="ECO:0007669"/>
    <property type="project" value="UniProtKB-SubCell"/>
</dbReference>
<dbReference type="InterPro" id="IPR000390">
    <property type="entry name" value="Small_drug/metabolite_transptr"/>
</dbReference>
<dbReference type="InterPro" id="IPR037185">
    <property type="entry name" value="EmrE-like"/>
</dbReference>
<reference evidence="10" key="2">
    <citation type="submission" date="2021-04" db="EMBL/GenBank/DDBJ databases">
        <authorList>
            <person name="Gilroy R."/>
        </authorList>
    </citation>
    <scope>NUCLEOTIDE SEQUENCE</scope>
    <source>
        <strain evidence="10">1719</strain>
    </source>
</reference>
<dbReference type="Gene3D" id="1.10.3730.20">
    <property type="match status" value="1"/>
</dbReference>
<dbReference type="FunFam" id="1.10.3730.20:FF:000001">
    <property type="entry name" value="Quaternary ammonium compound resistance transporter SugE"/>
    <property type="match status" value="1"/>
</dbReference>
<evidence type="ECO:0000313" key="10">
    <source>
        <dbReference type="EMBL" id="HIX55160.1"/>
    </source>
</evidence>
<dbReference type="GO" id="GO:1990961">
    <property type="term" value="P:xenobiotic detoxification by transmembrane export across the plasma membrane"/>
    <property type="evidence" value="ECO:0007669"/>
    <property type="project" value="UniProtKB-ARBA"/>
</dbReference>
<accession>A0A9D1W9K9</accession>
<proteinExistence type="inferred from homology"/>
<comment type="similarity">
    <text evidence="7 8">Belongs to the drug/metabolite transporter (DMT) superfamily. Small multidrug resistance (SMR) (TC 2.A.7.1) family.</text>
</comment>
<evidence type="ECO:0000256" key="2">
    <source>
        <dbReference type="ARBA" id="ARBA00022448"/>
    </source>
</evidence>
<dbReference type="AlphaFoldDB" id="A0A9D1W9K9"/>
<dbReference type="PANTHER" id="PTHR30561">
    <property type="entry name" value="SMR FAMILY PROTON-DEPENDENT DRUG EFFLUX TRANSPORTER SUGE"/>
    <property type="match status" value="1"/>
</dbReference>